<dbReference type="EMBL" id="CAGA01000145">
    <property type="protein sequence ID" value="CCE34886.1"/>
    <property type="molecule type" value="Genomic_DNA"/>
</dbReference>
<evidence type="ECO:0000313" key="2">
    <source>
        <dbReference type="EMBL" id="CCE34760.1"/>
    </source>
</evidence>
<evidence type="ECO:0000313" key="4">
    <source>
        <dbReference type="Proteomes" id="UP000016801"/>
    </source>
</evidence>
<evidence type="ECO:0008006" key="5">
    <source>
        <dbReference type="Google" id="ProtNLM"/>
    </source>
</evidence>
<dbReference type="VEuPathDB" id="FungiDB:CPUR_08825"/>
<evidence type="ECO:0000256" key="1">
    <source>
        <dbReference type="SAM" id="MobiDB-lite"/>
    </source>
</evidence>
<keyword evidence="4" id="KW-1185">Reference proteome</keyword>
<dbReference type="OrthoDB" id="5082906at2759"/>
<sequence length="211" mass="24806">MAERIRQACTTVANHLRRRQRRPPFTPFQDRPAPDPDGLPPDKILEKEWKERWHRERAKARARRPQRSITAAEQNPSFHSTGKIVRLHESLMKHESAALIQMRTEKIGLRKFLFYRQVPDVDSPMCECWEGTDDHYHVILDCPTFAQLRPIHLPVAPLRDRRDLRTALDNPKLAPLLVQWMLRTGRLQQFSLATELKERWEEEAAADPTQD</sequence>
<reference evidence="3" key="1">
    <citation type="submission" date="2011-10" db="EMBL/GenBank/DDBJ databases">
        <authorList>
            <person name="MIPS"/>
        </authorList>
    </citation>
    <scope>NUCLEOTIDE SEQUENCE</scope>
    <source>
        <strain evidence="3">20.1</strain>
    </source>
</reference>
<dbReference type="eggNOG" id="KOG1075">
    <property type="taxonomic scope" value="Eukaryota"/>
</dbReference>
<comment type="caution">
    <text evidence="3">The sequence shown here is derived from an EMBL/GenBank/DDBJ whole genome shotgun (WGS) entry which is preliminary data.</text>
</comment>
<organism evidence="3 4">
    <name type="scientific">Claviceps purpurea (strain 20.1)</name>
    <name type="common">Ergot fungus</name>
    <name type="synonym">Sphacelia segetum</name>
    <dbReference type="NCBI Taxonomy" id="1111077"/>
    <lineage>
        <taxon>Eukaryota</taxon>
        <taxon>Fungi</taxon>
        <taxon>Dikarya</taxon>
        <taxon>Ascomycota</taxon>
        <taxon>Pezizomycotina</taxon>
        <taxon>Sordariomycetes</taxon>
        <taxon>Hypocreomycetidae</taxon>
        <taxon>Hypocreales</taxon>
        <taxon>Clavicipitaceae</taxon>
        <taxon>Claviceps</taxon>
    </lineage>
</organism>
<evidence type="ECO:0000313" key="3">
    <source>
        <dbReference type="EMBL" id="CCE34886.1"/>
    </source>
</evidence>
<feature type="region of interest" description="Disordered" evidence="1">
    <location>
        <begin position="1"/>
        <end position="44"/>
    </location>
</feature>
<dbReference type="AlphaFoldDB" id="M1W6V3"/>
<dbReference type="Proteomes" id="UP000016801">
    <property type="component" value="Unassembled WGS sequence"/>
</dbReference>
<name>M1W6V3_CLAP2</name>
<feature type="compositionally biased region" description="Polar residues" evidence="1">
    <location>
        <begin position="67"/>
        <end position="76"/>
    </location>
</feature>
<dbReference type="EMBL" id="CAGA01000111">
    <property type="protein sequence ID" value="CCE34760.1"/>
    <property type="molecule type" value="Genomic_DNA"/>
</dbReference>
<accession>M1W6V3</accession>
<reference evidence="3 4" key="2">
    <citation type="journal article" date="2013" name="PLoS Genet.">
        <title>Plant-symbiotic fungi as chemical engineers: Multi-genome analysis of the Clavicipitaceae reveals dynamics of alkaloid loci.</title>
        <authorList>
            <person name="Schardl C.L."/>
            <person name="Young C.A."/>
            <person name="Hesse U."/>
            <person name="Amyotte S.G."/>
            <person name="Andreeva K."/>
            <person name="Calie P.J."/>
            <person name="Fleetwood D.J."/>
            <person name="Haws D.C."/>
            <person name="Moore N."/>
            <person name="Oeser B."/>
            <person name="Panaccione D.G."/>
            <person name="Schweri K.K."/>
            <person name="Voisey C.R."/>
            <person name="Farman M.L."/>
            <person name="Jaromczyk J.W."/>
            <person name="Roe B.A."/>
            <person name="O'Sullivan D.M."/>
            <person name="Scott B."/>
            <person name="Tudzynski P."/>
            <person name="An Z."/>
            <person name="Arnaoudova E.G."/>
            <person name="Bullock C.T."/>
            <person name="Charlton N.D."/>
            <person name="Chen L."/>
            <person name="Cox M."/>
            <person name="Dinkins R.D."/>
            <person name="Florea S."/>
            <person name="Glenn A.E."/>
            <person name="Gordon A."/>
            <person name="Gueldener U."/>
            <person name="Harris D.R."/>
            <person name="Hollin W."/>
            <person name="Jaromczyk J."/>
            <person name="Johnson R.D."/>
            <person name="Khan A.K."/>
            <person name="Leistner E."/>
            <person name="Leuchtmann A."/>
            <person name="Li C."/>
            <person name="Liu J."/>
            <person name="Liu J."/>
            <person name="Liu M."/>
            <person name="Mace W."/>
            <person name="Machado C."/>
            <person name="Nagabhyru P."/>
            <person name="Pan J."/>
            <person name="Schmid J."/>
            <person name="Sugawara K."/>
            <person name="Steiner U."/>
            <person name="Takach J.E."/>
            <person name="Tanaka E."/>
            <person name="Webb J.S."/>
            <person name="Wilson E.V."/>
            <person name="Wiseman J.L."/>
            <person name="Yoshida R."/>
            <person name="Zeng Z."/>
        </authorList>
    </citation>
    <scope>NUCLEOTIDE SEQUENCE [LARGE SCALE GENOMIC DNA]</scope>
    <source>
        <strain evidence="3 4">20.1</strain>
    </source>
</reference>
<protein>
    <recommendedName>
        <fullName evidence="5">Reverse transcriptase</fullName>
    </recommendedName>
</protein>
<gene>
    <name evidence="2" type="ORF">CPUR_08696</name>
    <name evidence="3" type="ORF">CPUR_08825</name>
</gene>
<dbReference type="STRING" id="1111077.M1W6V3"/>
<proteinExistence type="predicted"/>
<feature type="region of interest" description="Disordered" evidence="1">
    <location>
        <begin position="57"/>
        <end position="76"/>
    </location>
</feature>
<feature type="compositionally biased region" description="Basic residues" evidence="1">
    <location>
        <begin position="57"/>
        <end position="66"/>
    </location>
</feature>
<dbReference type="VEuPathDB" id="FungiDB:CPUR_08696"/>
<dbReference type="HOGENOM" id="CLU_1304747_0_0_1"/>